<dbReference type="Pfam" id="PF00392">
    <property type="entry name" value="GntR"/>
    <property type="match status" value="1"/>
</dbReference>
<evidence type="ECO:0000256" key="1">
    <source>
        <dbReference type="ARBA" id="ARBA00023015"/>
    </source>
</evidence>
<dbReference type="InterPro" id="IPR036390">
    <property type="entry name" value="WH_DNA-bd_sf"/>
</dbReference>
<organism evidence="4 5">
    <name type="scientific">Turicibacter sanguinis</name>
    <dbReference type="NCBI Taxonomy" id="154288"/>
    <lineage>
        <taxon>Bacteria</taxon>
        <taxon>Bacillati</taxon>
        <taxon>Bacillota</taxon>
        <taxon>Erysipelotrichia</taxon>
        <taxon>Erysipelotrichales</taxon>
        <taxon>Turicibacteraceae</taxon>
        <taxon>Turicibacter</taxon>
    </lineage>
</organism>
<gene>
    <name evidence="4" type="ORF">GMA92_11245</name>
</gene>
<dbReference type="InterPro" id="IPR050679">
    <property type="entry name" value="Bact_HTH_transcr_reg"/>
</dbReference>
<keyword evidence="2" id="KW-0238">DNA-binding</keyword>
<dbReference type="GO" id="GO:0045892">
    <property type="term" value="P:negative regulation of DNA-templated transcription"/>
    <property type="evidence" value="ECO:0007669"/>
    <property type="project" value="TreeGrafter"/>
</dbReference>
<dbReference type="Pfam" id="PF07702">
    <property type="entry name" value="UTRA"/>
    <property type="match status" value="1"/>
</dbReference>
<dbReference type="InterPro" id="IPR011663">
    <property type="entry name" value="UTRA"/>
</dbReference>
<dbReference type="PRINTS" id="PR00035">
    <property type="entry name" value="HTHGNTR"/>
</dbReference>
<dbReference type="OrthoDB" id="457376at2"/>
<dbReference type="GO" id="GO:0003700">
    <property type="term" value="F:DNA-binding transcription factor activity"/>
    <property type="evidence" value="ECO:0007669"/>
    <property type="project" value="InterPro"/>
</dbReference>
<dbReference type="EMBL" id="WMQE01000027">
    <property type="protein sequence ID" value="MTK21989.1"/>
    <property type="molecule type" value="Genomic_DNA"/>
</dbReference>
<proteinExistence type="predicted"/>
<dbReference type="InterPro" id="IPR000524">
    <property type="entry name" value="Tscrpt_reg_HTH_GntR"/>
</dbReference>
<evidence type="ECO:0000313" key="4">
    <source>
        <dbReference type="EMBL" id="MTK21989.1"/>
    </source>
</evidence>
<keyword evidence="3" id="KW-0804">Transcription</keyword>
<dbReference type="InterPro" id="IPR036388">
    <property type="entry name" value="WH-like_DNA-bd_sf"/>
</dbReference>
<dbReference type="PANTHER" id="PTHR44846:SF1">
    <property type="entry name" value="MANNOSYL-D-GLYCERATE TRANSPORT_METABOLISM SYSTEM REPRESSOR MNGR-RELATED"/>
    <property type="match status" value="1"/>
</dbReference>
<dbReference type="PROSITE" id="PS50949">
    <property type="entry name" value="HTH_GNTR"/>
    <property type="match status" value="1"/>
</dbReference>
<dbReference type="SMART" id="SM00866">
    <property type="entry name" value="UTRA"/>
    <property type="match status" value="1"/>
</dbReference>
<dbReference type="InterPro" id="IPR028978">
    <property type="entry name" value="Chorismate_lyase_/UTRA_dom_sf"/>
</dbReference>
<sequence length="235" mass="26908">MAQPAYLKVKLLIEEEIKSLVPNAMIQSERDLAMKYDVSRMTARKAIEELIKEGKLYRKEKVGTFVADNKLHEPVAELVGFTSEIISKGMKPHTKVVDYDIIIADERIAHHLEIKVGDKVHSLLRLRMADDRPMTLEHNYIPLSVIKELPRSVIHRSIYAYLDQELNVKIASGTQMVTAIKADELVAGLLEVPLNDPLIYMELTSVLMNGQVLEFVETYANPQNYKVMIHSRRKW</sequence>
<dbReference type="Gene3D" id="1.10.10.10">
    <property type="entry name" value="Winged helix-like DNA-binding domain superfamily/Winged helix DNA-binding domain"/>
    <property type="match status" value="1"/>
</dbReference>
<dbReference type="SUPFAM" id="SSF46785">
    <property type="entry name" value="Winged helix' DNA-binding domain"/>
    <property type="match status" value="1"/>
</dbReference>
<dbReference type="SUPFAM" id="SSF64288">
    <property type="entry name" value="Chorismate lyase-like"/>
    <property type="match status" value="1"/>
</dbReference>
<dbReference type="Gene3D" id="3.40.1410.10">
    <property type="entry name" value="Chorismate lyase-like"/>
    <property type="match status" value="1"/>
</dbReference>
<dbReference type="GeneID" id="60058571"/>
<evidence type="ECO:0000313" key="5">
    <source>
        <dbReference type="Proteomes" id="UP000487649"/>
    </source>
</evidence>
<evidence type="ECO:0000256" key="2">
    <source>
        <dbReference type="ARBA" id="ARBA00023125"/>
    </source>
</evidence>
<dbReference type="RefSeq" id="WP_006783487.1">
    <property type="nucleotide sequence ID" value="NZ_CABJBH010000019.1"/>
</dbReference>
<evidence type="ECO:0000256" key="3">
    <source>
        <dbReference type="ARBA" id="ARBA00023163"/>
    </source>
</evidence>
<dbReference type="PANTHER" id="PTHR44846">
    <property type="entry name" value="MANNOSYL-D-GLYCERATE TRANSPORT/METABOLISM SYSTEM REPRESSOR MNGR-RELATED"/>
    <property type="match status" value="1"/>
</dbReference>
<comment type="caution">
    <text evidence="4">The sequence shown here is derived from an EMBL/GenBank/DDBJ whole genome shotgun (WGS) entry which is preliminary data.</text>
</comment>
<dbReference type="SMART" id="SM00345">
    <property type="entry name" value="HTH_GNTR"/>
    <property type="match status" value="1"/>
</dbReference>
<dbReference type="AlphaFoldDB" id="A0A173U5G8"/>
<accession>A0A173U5G8</accession>
<dbReference type="Proteomes" id="UP000487649">
    <property type="component" value="Unassembled WGS sequence"/>
</dbReference>
<protein>
    <submittedName>
        <fullName evidence="4">UTRA domain-containing protein</fullName>
    </submittedName>
</protein>
<dbReference type="CDD" id="cd07377">
    <property type="entry name" value="WHTH_GntR"/>
    <property type="match status" value="1"/>
</dbReference>
<reference evidence="4 5" key="1">
    <citation type="journal article" date="2019" name="Nat. Med.">
        <title>A library of human gut bacterial isolates paired with longitudinal multiomics data enables mechanistic microbiome research.</title>
        <authorList>
            <person name="Poyet M."/>
            <person name="Groussin M."/>
            <person name="Gibbons S.M."/>
            <person name="Avila-Pacheco J."/>
            <person name="Jiang X."/>
            <person name="Kearney S.M."/>
            <person name="Perrotta A.R."/>
            <person name="Berdy B."/>
            <person name="Zhao S."/>
            <person name="Lieberman T.D."/>
            <person name="Swanson P.K."/>
            <person name="Smith M."/>
            <person name="Roesemann S."/>
            <person name="Alexander J.E."/>
            <person name="Rich S.A."/>
            <person name="Livny J."/>
            <person name="Vlamakis H."/>
            <person name="Clish C."/>
            <person name="Bullock K."/>
            <person name="Deik A."/>
            <person name="Scott J."/>
            <person name="Pierce K.A."/>
            <person name="Xavier R.J."/>
            <person name="Alm E.J."/>
        </authorList>
    </citation>
    <scope>NUCLEOTIDE SEQUENCE [LARGE SCALE GENOMIC DNA]</scope>
    <source>
        <strain evidence="4 5">BIOML-A198</strain>
    </source>
</reference>
<dbReference type="GO" id="GO:0003677">
    <property type="term" value="F:DNA binding"/>
    <property type="evidence" value="ECO:0007669"/>
    <property type="project" value="UniProtKB-KW"/>
</dbReference>
<name>A0A173U5G8_9FIRM</name>
<keyword evidence="1" id="KW-0805">Transcription regulation</keyword>